<name>A0A381VY39_9ZZZZ</name>
<dbReference type="EMBL" id="UINC01010134">
    <property type="protein sequence ID" value="SVA45195.1"/>
    <property type="molecule type" value="Genomic_DNA"/>
</dbReference>
<evidence type="ECO:0000313" key="1">
    <source>
        <dbReference type="EMBL" id="SVA45195.1"/>
    </source>
</evidence>
<evidence type="ECO:0008006" key="2">
    <source>
        <dbReference type="Google" id="ProtNLM"/>
    </source>
</evidence>
<dbReference type="SUPFAM" id="SSF52540">
    <property type="entry name" value="P-loop containing nucleoside triphosphate hydrolases"/>
    <property type="match status" value="1"/>
</dbReference>
<dbReference type="InterPro" id="IPR027417">
    <property type="entry name" value="P-loop_NTPase"/>
</dbReference>
<accession>A0A381VY39</accession>
<dbReference type="AlphaFoldDB" id="A0A381VY39"/>
<gene>
    <name evidence="1" type="ORF">METZ01_LOCUS98049</name>
</gene>
<dbReference type="Gene3D" id="3.40.50.300">
    <property type="entry name" value="P-loop containing nucleotide triphosphate hydrolases"/>
    <property type="match status" value="1"/>
</dbReference>
<proteinExistence type="predicted"/>
<sequence>VTILRAENIAKRFKFKQVVKGISFEIKSGEVAGLLGP</sequence>
<protein>
    <recommendedName>
        <fullName evidence="2">ABC transporter domain-containing protein</fullName>
    </recommendedName>
</protein>
<organism evidence="1">
    <name type="scientific">marine metagenome</name>
    <dbReference type="NCBI Taxonomy" id="408172"/>
    <lineage>
        <taxon>unclassified sequences</taxon>
        <taxon>metagenomes</taxon>
        <taxon>ecological metagenomes</taxon>
    </lineage>
</organism>
<feature type="non-terminal residue" evidence="1">
    <location>
        <position position="37"/>
    </location>
</feature>
<feature type="non-terminal residue" evidence="1">
    <location>
        <position position="1"/>
    </location>
</feature>
<reference evidence="1" key="1">
    <citation type="submission" date="2018-05" db="EMBL/GenBank/DDBJ databases">
        <authorList>
            <person name="Lanie J.A."/>
            <person name="Ng W.-L."/>
            <person name="Kazmierczak K.M."/>
            <person name="Andrzejewski T.M."/>
            <person name="Davidsen T.M."/>
            <person name="Wayne K.J."/>
            <person name="Tettelin H."/>
            <person name="Glass J.I."/>
            <person name="Rusch D."/>
            <person name="Podicherti R."/>
            <person name="Tsui H.-C.T."/>
            <person name="Winkler M.E."/>
        </authorList>
    </citation>
    <scope>NUCLEOTIDE SEQUENCE</scope>
</reference>